<name>A0AAJ1R797_9FLAO</name>
<dbReference type="AlphaFoldDB" id="A0AAJ1R797"/>
<dbReference type="InterPro" id="IPR058074">
    <property type="entry name" value="Bacteriocin-like"/>
</dbReference>
<dbReference type="Proteomes" id="UP001225933">
    <property type="component" value="Unassembled WGS sequence"/>
</dbReference>
<comment type="caution">
    <text evidence="1">The sequence shown here is derived from an EMBL/GenBank/DDBJ whole genome shotgun (WGS) entry which is preliminary data.</text>
</comment>
<protein>
    <submittedName>
        <fullName evidence="1">Uncharacterized protein</fullName>
    </submittedName>
</protein>
<dbReference type="RefSeq" id="WP_214590451.1">
    <property type="nucleotide sequence ID" value="NZ_JAUHGV010000027.1"/>
</dbReference>
<reference evidence="1" key="1">
    <citation type="submission" date="2023-06" db="EMBL/GenBank/DDBJ databases">
        <title>Two Chryseobacterium gambrini strains from China.</title>
        <authorList>
            <person name="Zeng J."/>
            <person name="Wu Y."/>
        </authorList>
    </citation>
    <scope>NUCLEOTIDE SEQUENCE</scope>
    <source>
        <strain evidence="1">SQ219</strain>
    </source>
</reference>
<gene>
    <name evidence="1" type="ORF">QX233_17755</name>
</gene>
<organism evidence="1 2">
    <name type="scientific">Chryseobacterium gambrini</name>
    <dbReference type="NCBI Taxonomy" id="373672"/>
    <lineage>
        <taxon>Bacteria</taxon>
        <taxon>Pseudomonadati</taxon>
        <taxon>Bacteroidota</taxon>
        <taxon>Flavobacteriia</taxon>
        <taxon>Flavobacteriales</taxon>
        <taxon>Weeksellaceae</taxon>
        <taxon>Chryseobacterium group</taxon>
        <taxon>Chryseobacterium</taxon>
    </lineage>
</organism>
<accession>A0AAJ1R797</accession>
<proteinExistence type="predicted"/>
<evidence type="ECO:0000313" key="2">
    <source>
        <dbReference type="Proteomes" id="UP001225933"/>
    </source>
</evidence>
<evidence type="ECO:0000313" key="1">
    <source>
        <dbReference type="EMBL" id="MDN4014320.1"/>
    </source>
</evidence>
<sequence length="47" mass="5341">MKNLKKLTRKEQEKINGAAMVQCTKDAHCFIGWCCSYSCVPYACIEP</sequence>
<dbReference type="EMBL" id="JAUHGV010000027">
    <property type="protein sequence ID" value="MDN4014320.1"/>
    <property type="molecule type" value="Genomic_DNA"/>
</dbReference>
<dbReference type="NCBIfam" id="NF047798">
    <property type="entry name" value="leader_Chryseo"/>
    <property type="match status" value="1"/>
</dbReference>